<dbReference type="EMBL" id="CP041969">
    <property type="protein sequence ID" value="QMV43754.1"/>
    <property type="molecule type" value="Genomic_DNA"/>
</dbReference>
<keyword evidence="1" id="KW-0472">Membrane</keyword>
<name>A0A7G5C3H0_9BACL</name>
<evidence type="ECO:0008006" key="4">
    <source>
        <dbReference type="Google" id="ProtNLM"/>
    </source>
</evidence>
<accession>A0A7G5C3H0</accession>
<keyword evidence="1" id="KW-1133">Transmembrane helix</keyword>
<dbReference type="AlphaFoldDB" id="A0A7G5C3H0"/>
<organism evidence="2 3">
    <name type="scientific">Cohnella cholangitidis</name>
    <dbReference type="NCBI Taxonomy" id="2598458"/>
    <lineage>
        <taxon>Bacteria</taxon>
        <taxon>Bacillati</taxon>
        <taxon>Bacillota</taxon>
        <taxon>Bacilli</taxon>
        <taxon>Bacillales</taxon>
        <taxon>Paenibacillaceae</taxon>
        <taxon>Cohnella</taxon>
    </lineage>
</organism>
<feature type="transmembrane region" description="Helical" evidence="1">
    <location>
        <begin position="37"/>
        <end position="55"/>
    </location>
</feature>
<feature type="transmembrane region" description="Helical" evidence="1">
    <location>
        <begin position="61"/>
        <end position="79"/>
    </location>
</feature>
<proteinExistence type="predicted"/>
<keyword evidence="3" id="KW-1185">Reference proteome</keyword>
<dbReference type="Proteomes" id="UP000515679">
    <property type="component" value="Chromosome"/>
</dbReference>
<evidence type="ECO:0000256" key="1">
    <source>
        <dbReference type="SAM" id="Phobius"/>
    </source>
</evidence>
<protein>
    <recommendedName>
        <fullName evidence="4">Phage holin family Hol44, holin superfamily V</fullName>
    </recommendedName>
</protein>
<dbReference type="Pfam" id="PF16079">
    <property type="entry name" value="Phage_holin_5_2"/>
    <property type="match status" value="1"/>
</dbReference>
<sequence length="92" mass="9998">MEWNAIFQLIDPKLLIVVAVCWVLGFVLKRTPRIPDWAIIYIVMAIAILLAVWLIGIGPEAIINGILAGAFAVFGHQAIKQAKEAASDGKSD</sequence>
<reference evidence="2 3" key="1">
    <citation type="submission" date="2019-07" db="EMBL/GenBank/DDBJ databases">
        <authorList>
            <person name="Kim J.K."/>
            <person name="Cheong H.-M."/>
            <person name="Choi Y."/>
            <person name="Hwang K.J."/>
            <person name="Lee S."/>
            <person name="Choi C."/>
        </authorList>
    </citation>
    <scope>NUCLEOTIDE SEQUENCE [LARGE SCALE GENOMIC DNA]</scope>
    <source>
        <strain evidence="2 3">KS 22</strain>
    </source>
</reference>
<dbReference type="RefSeq" id="WP_182299994.1">
    <property type="nucleotide sequence ID" value="NZ_CP041969.1"/>
</dbReference>
<gene>
    <name evidence="2" type="ORF">FPL14_23200</name>
</gene>
<keyword evidence="1" id="KW-0812">Transmembrane</keyword>
<evidence type="ECO:0000313" key="2">
    <source>
        <dbReference type="EMBL" id="QMV43754.1"/>
    </source>
</evidence>
<dbReference type="InterPro" id="IPR032111">
    <property type="entry name" value="Clostridium_phage_holin"/>
</dbReference>
<dbReference type="KEGG" id="cchl:FPL14_23200"/>
<evidence type="ECO:0000313" key="3">
    <source>
        <dbReference type="Proteomes" id="UP000515679"/>
    </source>
</evidence>
<feature type="transmembrane region" description="Helical" evidence="1">
    <location>
        <begin position="6"/>
        <end position="28"/>
    </location>
</feature>